<accession>A0A0G0T5Z5</accession>
<keyword evidence="2" id="KW-0812">Transmembrane</keyword>
<evidence type="ECO:0000256" key="2">
    <source>
        <dbReference type="SAM" id="Phobius"/>
    </source>
</evidence>
<feature type="region of interest" description="Disordered" evidence="1">
    <location>
        <begin position="128"/>
        <end position="195"/>
    </location>
</feature>
<dbReference type="Proteomes" id="UP000034881">
    <property type="component" value="Unassembled WGS sequence"/>
</dbReference>
<reference evidence="3 4" key="1">
    <citation type="journal article" date="2015" name="Nature">
        <title>rRNA introns, odd ribosomes, and small enigmatic genomes across a large radiation of phyla.</title>
        <authorList>
            <person name="Brown C.T."/>
            <person name="Hug L.A."/>
            <person name="Thomas B.C."/>
            <person name="Sharon I."/>
            <person name="Castelle C.J."/>
            <person name="Singh A."/>
            <person name="Wilkins M.J."/>
            <person name="Williams K.H."/>
            <person name="Banfield J.F."/>
        </authorList>
    </citation>
    <scope>NUCLEOTIDE SEQUENCE [LARGE SCALE GENOMIC DNA]</scope>
</reference>
<feature type="compositionally biased region" description="Polar residues" evidence="1">
    <location>
        <begin position="1"/>
        <end position="73"/>
    </location>
</feature>
<organism evidence="3 4">
    <name type="scientific">Candidatus Daviesbacteria bacterium GW2011_GWC2_40_12</name>
    <dbReference type="NCBI Taxonomy" id="1618431"/>
    <lineage>
        <taxon>Bacteria</taxon>
        <taxon>Candidatus Daviesiibacteriota</taxon>
    </lineage>
</organism>
<dbReference type="AlphaFoldDB" id="A0A0G0T5Z5"/>
<feature type="region of interest" description="Disordered" evidence="1">
    <location>
        <begin position="1"/>
        <end position="90"/>
    </location>
</feature>
<evidence type="ECO:0000256" key="1">
    <source>
        <dbReference type="SAM" id="MobiDB-lite"/>
    </source>
</evidence>
<proteinExistence type="predicted"/>
<gene>
    <name evidence="3" type="ORF">UT77_C0001G0021</name>
</gene>
<sequence length="195" mass="19818">MPEPVSQSTEIQTSASLPATNTSQQESTGIPSAPETQPAVQPSWTNTETAPTDLSHLITNNNTSPQSVDSNPETVVVPPAQTPEVPNVSTENHKKLPLWLIGVGIGLLILVAGASAYFILGIGQASKPTTSLPATTTTNTSTATPPAATPIAATSAQPSEQPGASSSSNFGELGGSNASPQASSAAQILLQRQGR</sequence>
<feature type="compositionally biased region" description="Low complexity" evidence="1">
    <location>
        <begin position="128"/>
        <end position="159"/>
    </location>
</feature>
<evidence type="ECO:0000313" key="3">
    <source>
        <dbReference type="EMBL" id="KKR42570.1"/>
    </source>
</evidence>
<feature type="transmembrane region" description="Helical" evidence="2">
    <location>
        <begin position="96"/>
        <end position="120"/>
    </location>
</feature>
<keyword evidence="2" id="KW-1133">Transmembrane helix</keyword>
<evidence type="ECO:0000313" key="4">
    <source>
        <dbReference type="Proteomes" id="UP000034881"/>
    </source>
</evidence>
<comment type="caution">
    <text evidence="3">The sequence shown here is derived from an EMBL/GenBank/DDBJ whole genome shotgun (WGS) entry which is preliminary data.</text>
</comment>
<dbReference type="EMBL" id="LBYB01000001">
    <property type="protein sequence ID" value="KKR42570.1"/>
    <property type="molecule type" value="Genomic_DNA"/>
</dbReference>
<keyword evidence="2" id="KW-0472">Membrane</keyword>
<protein>
    <submittedName>
        <fullName evidence="3">Uncharacterized protein</fullName>
    </submittedName>
</protein>
<name>A0A0G0T5Z5_9BACT</name>
<feature type="compositionally biased region" description="Low complexity" evidence="1">
    <location>
        <begin position="176"/>
        <end position="195"/>
    </location>
</feature>
<feature type="compositionally biased region" description="Polar residues" evidence="1">
    <location>
        <begin position="160"/>
        <end position="170"/>
    </location>
</feature>